<evidence type="ECO:0000256" key="1">
    <source>
        <dbReference type="SAM" id="MobiDB-lite"/>
    </source>
</evidence>
<accession>A0A5B7GZR1</accession>
<feature type="compositionally biased region" description="Basic and acidic residues" evidence="1">
    <location>
        <begin position="38"/>
        <end position="63"/>
    </location>
</feature>
<dbReference type="EMBL" id="VSRR010020420">
    <property type="protein sequence ID" value="MPC63109.1"/>
    <property type="molecule type" value="Genomic_DNA"/>
</dbReference>
<dbReference type="AlphaFoldDB" id="A0A5B7GZR1"/>
<evidence type="ECO:0000313" key="2">
    <source>
        <dbReference type="EMBL" id="MPC63109.1"/>
    </source>
</evidence>
<reference evidence="2 3" key="1">
    <citation type="submission" date="2019-05" db="EMBL/GenBank/DDBJ databases">
        <title>Another draft genome of Portunus trituberculatus and its Hox gene families provides insights of decapod evolution.</title>
        <authorList>
            <person name="Jeong J.-H."/>
            <person name="Song I."/>
            <person name="Kim S."/>
            <person name="Choi T."/>
            <person name="Kim D."/>
            <person name="Ryu S."/>
            <person name="Kim W."/>
        </authorList>
    </citation>
    <scope>NUCLEOTIDE SEQUENCE [LARGE SCALE GENOMIC DNA]</scope>
    <source>
        <tissue evidence="2">Muscle</tissue>
    </source>
</reference>
<dbReference type="Proteomes" id="UP000324222">
    <property type="component" value="Unassembled WGS sequence"/>
</dbReference>
<comment type="caution">
    <text evidence="2">The sequence shown here is derived from an EMBL/GenBank/DDBJ whole genome shotgun (WGS) entry which is preliminary data.</text>
</comment>
<dbReference type="OrthoDB" id="10046764at2759"/>
<sequence length="87" mass="9911">MALASKDHMERLAAELKEKEEQEKIKKQRLATRPPPRPQEKVVAPRERDGKMVRRDALPREPRGLPGERGGPIPFRPRDAATPKSPK</sequence>
<gene>
    <name evidence="2" type="ORF">E2C01_057203</name>
</gene>
<feature type="compositionally biased region" description="Basic and acidic residues" evidence="1">
    <location>
        <begin position="1"/>
        <end position="25"/>
    </location>
</feature>
<evidence type="ECO:0000313" key="3">
    <source>
        <dbReference type="Proteomes" id="UP000324222"/>
    </source>
</evidence>
<proteinExistence type="predicted"/>
<keyword evidence="3" id="KW-1185">Reference proteome</keyword>
<name>A0A5B7GZR1_PORTR</name>
<feature type="region of interest" description="Disordered" evidence="1">
    <location>
        <begin position="1"/>
        <end position="87"/>
    </location>
</feature>
<organism evidence="2 3">
    <name type="scientific">Portunus trituberculatus</name>
    <name type="common">Swimming crab</name>
    <name type="synonym">Neptunus trituberculatus</name>
    <dbReference type="NCBI Taxonomy" id="210409"/>
    <lineage>
        <taxon>Eukaryota</taxon>
        <taxon>Metazoa</taxon>
        <taxon>Ecdysozoa</taxon>
        <taxon>Arthropoda</taxon>
        <taxon>Crustacea</taxon>
        <taxon>Multicrustacea</taxon>
        <taxon>Malacostraca</taxon>
        <taxon>Eumalacostraca</taxon>
        <taxon>Eucarida</taxon>
        <taxon>Decapoda</taxon>
        <taxon>Pleocyemata</taxon>
        <taxon>Brachyura</taxon>
        <taxon>Eubrachyura</taxon>
        <taxon>Portunoidea</taxon>
        <taxon>Portunidae</taxon>
        <taxon>Portuninae</taxon>
        <taxon>Portunus</taxon>
    </lineage>
</organism>
<protein>
    <submittedName>
        <fullName evidence="2">Uncharacterized protein</fullName>
    </submittedName>
</protein>